<evidence type="ECO:0000313" key="3">
    <source>
        <dbReference type="Proteomes" id="UP001165122"/>
    </source>
</evidence>
<reference evidence="3" key="1">
    <citation type="journal article" date="2023" name="Commun. Biol.">
        <title>Genome analysis of Parmales, the sister group of diatoms, reveals the evolutionary specialization of diatoms from phago-mixotrophs to photoautotrophs.</title>
        <authorList>
            <person name="Ban H."/>
            <person name="Sato S."/>
            <person name="Yoshikawa S."/>
            <person name="Yamada K."/>
            <person name="Nakamura Y."/>
            <person name="Ichinomiya M."/>
            <person name="Sato N."/>
            <person name="Blanc-Mathieu R."/>
            <person name="Endo H."/>
            <person name="Kuwata A."/>
            <person name="Ogata H."/>
        </authorList>
    </citation>
    <scope>NUCLEOTIDE SEQUENCE [LARGE SCALE GENOMIC DNA]</scope>
    <source>
        <strain evidence="3">NIES 3700</strain>
    </source>
</reference>
<protein>
    <submittedName>
        <fullName evidence="2">Uncharacterized protein</fullName>
    </submittedName>
</protein>
<feature type="coiled-coil region" evidence="1">
    <location>
        <begin position="8"/>
        <end position="35"/>
    </location>
</feature>
<comment type="caution">
    <text evidence="2">The sequence shown here is derived from an EMBL/GenBank/DDBJ whole genome shotgun (WGS) entry which is preliminary data.</text>
</comment>
<keyword evidence="3" id="KW-1185">Reference proteome</keyword>
<accession>A0A9W7CEQ8</accession>
<dbReference type="AlphaFoldDB" id="A0A9W7CEQ8"/>
<organism evidence="2 3">
    <name type="scientific">Triparma laevis f. longispina</name>
    <dbReference type="NCBI Taxonomy" id="1714387"/>
    <lineage>
        <taxon>Eukaryota</taxon>
        <taxon>Sar</taxon>
        <taxon>Stramenopiles</taxon>
        <taxon>Ochrophyta</taxon>
        <taxon>Bolidophyceae</taxon>
        <taxon>Parmales</taxon>
        <taxon>Triparmaceae</taxon>
        <taxon>Triparma</taxon>
    </lineage>
</organism>
<dbReference type="Proteomes" id="UP001165122">
    <property type="component" value="Unassembled WGS sequence"/>
</dbReference>
<sequence length="96" mass="10464">MGSYDLDLEALALEVTQLKRKNEILEAENKQQYRLGSANPVAEITDAFANTSVYLLQLVIDKICEPRVYSLSVKADTEGAEVVAKMLEGVTGNAGM</sequence>
<evidence type="ECO:0000256" key="1">
    <source>
        <dbReference type="SAM" id="Coils"/>
    </source>
</evidence>
<gene>
    <name evidence="2" type="ORF">TrLO_g13153</name>
</gene>
<name>A0A9W7CEQ8_9STRA</name>
<keyword evidence="1" id="KW-0175">Coiled coil</keyword>
<dbReference type="EMBL" id="BRXW01000082">
    <property type="protein sequence ID" value="GMI05227.1"/>
    <property type="molecule type" value="Genomic_DNA"/>
</dbReference>
<evidence type="ECO:0000313" key="2">
    <source>
        <dbReference type="EMBL" id="GMI05227.1"/>
    </source>
</evidence>
<proteinExistence type="predicted"/>